<organism evidence="2 3">
    <name type="scientific">Protopolystoma xenopodis</name>
    <dbReference type="NCBI Taxonomy" id="117903"/>
    <lineage>
        <taxon>Eukaryota</taxon>
        <taxon>Metazoa</taxon>
        <taxon>Spiralia</taxon>
        <taxon>Lophotrochozoa</taxon>
        <taxon>Platyhelminthes</taxon>
        <taxon>Monogenea</taxon>
        <taxon>Polyopisthocotylea</taxon>
        <taxon>Polystomatidea</taxon>
        <taxon>Polystomatidae</taxon>
        <taxon>Protopolystoma</taxon>
    </lineage>
</organism>
<accession>A0A3S5B2N4</accession>
<dbReference type="EMBL" id="CAAALY010258548">
    <property type="protein sequence ID" value="VEL38654.1"/>
    <property type="molecule type" value="Genomic_DNA"/>
</dbReference>
<feature type="region of interest" description="Disordered" evidence="1">
    <location>
        <begin position="379"/>
        <end position="423"/>
    </location>
</feature>
<sequence>MYLEVSLFDLFCHIFLLQINRPISMKKEVIQTRNRKLTKAKRRKDMDNFSELMRSSAGGVASTSTAGLLPPPAGIVPPLAVDMVHLLGSVPPTPVFPFPPNTCLHSGPYLAPHPHYAFPSHSHHQQLQQNHQSPVHFSPVYPYAVPIRRHALLEEQDTKAVFDVVSFSQTNAAGITGNCSNNTATTASEEIYDGLATKCLTNGNLMGLEQNARQTEPRSCIASTCSEMAFARSISYPHLQSDLSSSLHSSMVVMPPHSSPPPPSSQDVAIAAHLTQSIVPLQHPLTHQVKYSMESDISREETSFSGSSNAACSPNFSPVEIKHCKPCSGVVQEAGDGIAAATAAAAAVAGYFRSQIPATGMKGIFYSGYTVKQKPRGLGLRKTQNMGPNNEDQYGYEEEEGIEEDGEEEDEEEEEEASQEEKDEVEIALEKGQNTLNSIPIIDIAEDDKDDYKGEQEPGGLVRLNQNGDINFSIRENSYSCSVAQGDRQRVDQVDTTLRIKLDGPSLFLEEPINSALTTSPPRSTLSVDVNPRRELDQGKRTMTSLNNQMEIEQGTGKLVLLRNSAQFRKTDSLYIEKHFFQSDFSTTLGDISDLADHNKISRSTTMADEQGVLGQGRLHICDTTEPNFSVCDHQVIGAKGRRYEETTCLGLSNYK</sequence>
<dbReference type="AlphaFoldDB" id="A0A3S5B2N4"/>
<reference evidence="2" key="1">
    <citation type="submission" date="2018-11" db="EMBL/GenBank/DDBJ databases">
        <authorList>
            <consortium name="Pathogen Informatics"/>
        </authorList>
    </citation>
    <scope>NUCLEOTIDE SEQUENCE</scope>
</reference>
<evidence type="ECO:0000313" key="2">
    <source>
        <dbReference type="EMBL" id="VEL38654.1"/>
    </source>
</evidence>
<comment type="caution">
    <text evidence="2">The sequence shown here is derived from an EMBL/GenBank/DDBJ whole genome shotgun (WGS) entry which is preliminary data.</text>
</comment>
<evidence type="ECO:0000256" key="1">
    <source>
        <dbReference type="SAM" id="MobiDB-lite"/>
    </source>
</evidence>
<gene>
    <name evidence="2" type="ORF">PXEA_LOCUS32094</name>
</gene>
<dbReference type="Proteomes" id="UP000784294">
    <property type="component" value="Unassembled WGS sequence"/>
</dbReference>
<proteinExistence type="predicted"/>
<feature type="compositionally biased region" description="Polar residues" evidence="1">
    <location>
        <begin position="382"/>
        <end position="392"/>
    </location>
</feature>
<keyword evidence="3" id="KW-1185">Reference proteome</keyword>
<protein>
    <submittedName>
        <fullName evidence="2">Uncharacterized protein</fullName>
    </submittedName>
</protein>
<feature type="compositionally biased region" description="Acidic residues" evidence="1">
    <location>
        <begin position="394"/>
        <end position="423"/>
    </location>
</feature>
<name>A0A3S5B2N4_9PLAT</name>
<dbReference type="OrthoDB" id="10686011at2759"/>
<evidence type="ECO:0000313" key="3">
    <source>
        <dbReference type="Proteomes" id="UP000784294"/>
    </source>
</evidence>